<sequence length="130" mass="14001">MWGSSTASVTPMLMFSSTRSLFVVVFFSASLLLVDSRLTVIECANGTPNCSHGRCVQRMGWDKEKNPVNEQRCICDPNFYGEACDLLVVSDFTNPVLISPGLIKLVALESPNGPAVTDAVNEKHSYGGAA</sequence>
<evidence type="ECO:0000259" key="1">
    <source>
        <dbReference type="PROSITE" id="PS00022"/>
    </source>
</evidence>
<organism evidence="2 3">
    <name type="scientific">Taenia crassiceps</name>
    <dbReference type="NCBI Taxonomy" id="6207"/>
    <lineage>
        <taxon>Eukaryota</taxon>
        <taxon>Metazoa</taxon>
        <taxon>Spiralia</taxon>
        <taxon>Lophotrochozoa</taxon>
        <taxon>Platyhelminthes</taxon>
        <taxon>Cestoda</taxon>
        <taxon>Eucestoda</taxon>
        <taxon>Cyclophyllidea</taxon>
        <taxon>Taeniidae</taxon>
        <taxon>Taenia</taxon>
    </lineage>
</organism>
<dbReference type="SUPFAM" id="SSF57196">
    <property type="entry name" value="EGF/Laminin"/>
    <property type="match status" value="1"/>
</dbReference>
<evidence type="ECO:0000313" key="2">
    <source>
        <dbReference type="EMBL" id="KAL5112191.1"/>
    </source>
</evidence>
<dbReference type="EMBL" id="JAKROA010000001">
    <property type="protein sequence ID" value="KAL5112191.1"/>
    <property type="molecule type" value="Genomic_DNA"/>
</dbReference>
<dbReference type="InterPro" id="IPR000742">
    <property type="entry name" value="EGF"/>
</dbReference>
<accession>A0ABR4QR71</accession>
<dbReference type="Proteomes" id="UP001651158">
    <property type="component" value="Unassembled WGS sequence"/>
</dbReference>
<feature type="domain" description="EGF-like" evidence="1">
    <location>
        <begin position="73"/>
        <end position="84"/>
    </location>
</feature>
<keyword evidence="3" id="KW-1185">Reference proteome</keyword>
<name>A0ABR4QR71_9CEST</name>
<comment type="caution">
    <text evidence="2">The sequence shown here is derived from an EMBL/GenBank/DDBJ whole genome shotgun (WGS) entry which is preliminary data.</text>
</comment>
<evidence type="ECO:0000313" key="3">
    <source>
        <dbReference type="Proteomes" id="UP001651158"/>
    </source>
</evidence>
<protein>
    <recommendedName>
        <fullName evidence="1">EGF-like domain-containing protein</fullName>
    </recommendedName>
</protein>
<dbReference type="PROSITE" id="PS00022">
    <property type="entry name" value="EGF_1"/>
    <property type="match status" value="1"/>
</dbReference>
<reference evidence="2 3" key="1">
    <citation type="journal article" date="2022" name="Front. Cell. Infect. Microbiol.">
        <title>The Genomes of Two Strains of Taenia crassiceps the Animal Model for the Study of Human Cysticercosis.</title>
        <authorList>
            <person name="Bobes R.J."/>
            <person name="Estrada K."/>
            <person name="Rios-Valencia D.G."/>
            <person name="Calderon-Gallegos A."/>
            <person name="de la Torre P."/>
            <person name="Carrero J.C."/>
            <person name="Sanchez-Flores A."/>
            <person name="Laclette J.P."/>
        </authorList>
    </citation>
    <scope>NUCLEOTIDE SEQUENCE [LARGE SCALE GENOMIC DNA]</scope>
    <source>
        <strain evidence="2">WFUcys</strain>
    </source>
</reference>
<gene>
    <name evidence="2" type="ORF">TcWFU_005642</name>
</gene>
<dbReference type="Gene3D" id="2.10.25.10">
    <property type="entry name" value="Laminin"/>
    <property type="match status" value="1"/>
</dbReference>
<proteinExistence type="predicted"/>